<dbReference type="InterPro" id="IPR017959">
    <property type="entry name" value="Asn/Gln-tRNA_amidoTrfase_suB/E"/>
</dbReference>
<dbReference type="SMART" id="SM00845">
    <property type="entry name" value="GatB_Yqey"/>
    <property type="match status" value="1"/>
</dbReference>
<keyword evidence="6 10" id="KW-0648">Protein biosynthesis</keyword>
<name>A0A9D1SH57_9FIRM</name>
<dbReference type="InterPro" id="IPR018027">
    <property type="entry name" value="Asn/Gln_amidotransferase"/>
</dbReference>
<sequence>MSKYLFVAGLETHVELQTDSKIFCGCSTKFGAEPNTHTCPVCTGEPGSLPIINKKVLEYAIRAGLATHGKISAITTMDRKNYVYPDLPKAYQISQFENPVSVGGYVELDSGKRIRLNHIHMEEDAGKLVHEGGYTYVDYNRGGVPLIEIVSEPDIASVEEAREYVEKLQLIMRHIGVSDCKMQEGSMRCDVNISVHLPGTPFGTRTEIKNMNSVSFMEKALAYEYARQCDLLDSGEKVVQETRRYNEGTQTTESMRSKEDAQDYRYFPEPDILAIRVSDEFIESIKKQMPVLPAELKRAFLEKGIGEVEADRLVEYKRVADFYAACIEKADAKIAANLILGEIFRSMQTEEEKERFEIPFDAEAMIELVNLRSSGKINSGIQKRVLNEMLSKGGKPSDYLTKEDMASVDDSVVDGLCREAIAANERAVKDYLNGKEQALKALLGYVMKATRGKADSAAVEGKLKELLAK</sequence>
<dbReference type="EC" id="6.3.5.-" evidence="10"/>
<dbReference type="GO" id="GO:0006412">
    <property type="term" value="P:translation"/>
    <property type="evidence" value="ECO:0007669"/>
    <property type="project" value="UniProtKB-UniRule"/>
</dbReference>
<gene>
    <name evidence="10 12" type="primary">gatB</name>
    <name evidence="12" type="ORF">IAB05_01300</name>
</gene>
<evidence type="ECO:0000313" key="12">
    <source>
        <dbReference type="EMBL" id="HIU60006.1"/>
    </source>
</evidence>
<dbReference type="NCBIfam" id="TIGR00133">
    <property type="entry name" value="gatB"/>
    <property type="match status" value="1"/>
</dbReference>
<dbReference type="InterPro" id="IPR023168">
    <property type="entry name" value="GatB_Yqey_C_2"/>
</dbReference>
<comment type="catalytic activity">
    <reaction evidence="8 10">
        <text>L-aspartyl-tRNA(Asn) + L-glutamine + ATP + H2O = L-asparaginyl-tRNA(Asn) + L-glutamate + ADP + phosphate + 2 H(+)</text>
        <dbReference type="Rhea" id="RHEA:14513"/>
        <dbReference type="Rhea" id="RHEA-COMP:9674"/>
        <dbReference type="Rhea" id="RHEA-COMP:9677"/>
        <dbReference type="ChEBI" id="CHEBI:15377"/>
        <dbReference type="ChEBI" id="CHEBI:15378"/>
        <dbReference type="ChEBI" id="CHEBI:29985"/>
        <dbReference type="ChEBI" id="CHEBI:30616"/>
        <dbReference type="ChEBI" id="CHEBI:43474"/>
        <dbReference type="ChEBI" id="CHEBI:58359"/>
        <dbReference type="ChEBI" id="CHEBI:78515"/>
        <dbReference type="ChEBI" id="CHEBI:78516"/>
        <dbReference type="ChEBI" id="CHEBI:456216"/>
    </reaction>
</comment>
<dbReference type="GO" id="GO:0050567">
    <property type="term" value="F:glutaminyl-tRNA synthase (glutamine-hydrolyzing) activity"/>
    <property type="evidence" value="ECO:0007669"/>
    <property type="project" value="UniProtKB-UniRule"/>
</dbReference>
<evidence type="ECO:0000256" key="10">
    <source>
        <dbReference type="HAMAP-Rule" id="MF_00121"/>
    </source>
</evidence>
<comment type="caution">
    <text evidence="12">The sequence shown here is derived from an EMBL/GenBank/DDBJ whole genome shotgun (WGS) entry which is preliminary data.</text>
</comment>
<dbReference type="SUPFAM" id="SSF89095">
    <property type="entry name" value="GatB/YqeY motif"/>
    <property type="match status" value="1"/>
</dbReference>
<dbReference type="InterPro" id="IPR017958">
    <property type="entry name" value="Gln-tRNA_amidoTrfase_suB_CS"/>
</dbReference>
<dbReference type="FunFam" id="1.10.10.410:FF:000001">
    <property type="entry name" value="Aspartyl/glutamyl-tRNA(Asn/Gln) amidotransferase subunit B"/>
    <property type="match status" value="1"/>
</dbReference>
<dbReference type="InterPro" id="IPR014746">
    <property type="entry name" value="Gln_synth/guanido_kin_cat_dom"/>
</dbReference>
<comment type="similarity">
    <text evidence="1 10">Belongs to the GatB/GatE family. GatB subfamily.</text>
</comment>
<keyword evidence="5 10" id="KW-0067">ATP-binding</keyword>
<dbReference type="Pfam" id="PF02934">
    <property type="entry name" value="GatB_N"/>
    <property type="match status" value="1"/>
</dbReference>
<comment type="subunit">
    <text evidence="2 10">Heterotrimer of A, B and C subunits.</text>
</comment>
<dbReference type="GO" id="GO:0005524">
    <property type="term" value="F:ATP binding"/>
    <property type="evidence" value="ECO:0007669"/>
    <property type="project" value="UniProtKB-KW"/>
</dbReference>
<evidence type="ECO:0000256" key="1">
    <source>
        <dbReference type="ARBA" id="ARBA00005306"/>
    </source>
</evidence>
<protein>
    <recommendedName>
        <fullName evidence="10">Aspartyl/glutamyl-tRNA(Asn/Gln) amidotransferase subunit B</fullName>
        <shortName evidence="10">Asp/Glu-ADT subunit B</shortName>
        <ecNumber evidence="10">6.3.5.-</ecNumber>
    </recommendedName>
</protein>
<organism evidence="12 13">
    <name type="scientific">Candidatus Stercoripulliclostridium merdigallinarum</name>
    <dbReference type="NCBI Taxonomy" id="2840951"/>
    <lineage>
        <taxon>Bacteria</taxon>
        <taxon>Bacillati</taxon>
        <taxon>Bacillota</taxon>
        <taxon>Clostridia</taxon>
        <taxon>Eubacteriales</taxon>
        <taxon>Candidatus Stercoripulliclostridium</taxon>
    </lineage>
</organism>
<dbReference type="PANTHER" id="PTHR11659:SF4">
    <property type="entry name" value="ASPARTYL_GLUTAMYL-TRNA(GLN) AMIDOTRANSFERASE SUBUNIT B_E CATALYTIC DOMAIN-CONTAINING PROTEIN"/>
    <property type="match status" value="1"/>
</dbReference>
<dbReference type="SUPFAM" id="SSF55931">
    <property type="entry name" value="Glutamine synthetase/guanido kinase"/>
    <property type="match status" value="1"/>
</dbReference>
<dbReference type="Proteomes" id="UP000824094">
    <property type="component" value="Unassembled WGS sequence"/>
</dbReference>
<dbReference type="PANTHER" id="PTHR11659">
    <property type="entry name" value="GLUTAMYL-TRNA GLN AMIDOTRANSFERASE SUBUNIT B MITOCHONDRIAL AND PROKARYOTIC PET112-RELATED"/>
    <property type="match status" value="1"/>
</dbReference>
<dbReference type="AlphaFoldDB" id="A0A9D1SH57"/>
<keyword evidence="3 10" id="KW-0436">Ligase</keyword>
<evidence type="ECO:0000313" key="13">
    <source>
        <dbReference type="Proteomes" id="UP000824094"/>
    </source>
</evidence>
<dbReference type="InterPro" id="IPR006075">
    <property type="entry name" value="Asn/Gln-tRNA_Trfase_suB/E_cat"/>
</dbReference>
<evidence type="ECO:0000256" key="9">
    <source>
        <dbReference type="ARBA" id="ARBA00047913"/>
    </source>
</evidence>
<evidence type="ECO:0000256" key="6">
    <source>
        <dbReference type="ARBA" id="ARBA00022917"/>
    </source>
</evidence>
<comment type="function">
    <text evidence="7 10">Allows the formation of correctly charged Asn-tRNA(Asn) or Gln-tRNA(Gln) through the transamidation of misacylated Asp-tRNA(Asn) or Glu-tRNA(Gln) in organisms which lack either or both of asparaginyl-tRNA or glutaminyl-tRNA synthetases. The reaction takes place in the presence of glutamine and ATP through an activated phospho-Asp-tRNA(Asn) or phospho-Glu-tRNA(Gln).</text>
</comment>
<dbReference type="PROSITE" id="PS01234">
    <property type="entry name" value="GATB"/>
    <property type="match status" value="1"/>
</dbReference>
<evidence type="ECO:0000256" key="5">
    <source>
        <dbReference type="ARBA" id="ARBA00022840"/>
    </source>
</evidence>
<dbReference type="EMBL" id="DVNF01000042">
    <property type="protein sequence ID" value="HIU60006.1"/>
    <property type="molecule type" value="Genomic_DNA"/>
</dbReference>
<reference evidence="12" key="2">
    <citation type="journal article" date="2021" name="PeerJ">
        <title>Extensive microbial diversity within the chicken gut microbiome revealed by metagenomics and culture.</title>
        <authorList>
            <person name="Gilroy R."/>
            <person name="Ravi A."/>
            <person name="Getino M."/>
            <person name="Pursley I."/>
            <person name="Horton D.L."/>
            <person name="Alikhan N.F."/>
            <person name="Baker D."/>
            <person name="Gharbi K."/>
            <person name="Hall N."/>
            <person name="Watson M."/>
            <person name="Adriaenssens E.M."/>
            <person name="Foster-Nyarko E."/>
            <person name="Jarju S."/>
            <person name="Secka A."/>
            <person name="Antonio M."/>
            <person name="Oren A."/>
            <person name="Chaudhuri R.R."/>
            <person name="La Ragione R."/>
            <person name="Hildebrand F."/>
            <person name="Pallen M.J."/>
        </authorList>
    </citation>
    <scope>NUCLEOTIDE SEQUENCE</scope>
    <source>
        <strain evidence="12">18911</strain>
    </source>
</reference>
<evidence type="ECO:0000256" key="2">
    <source>
        <dbReference type="ARBA" id="ARBA00011123"/>
    </source>
</evidence>
<keyword evidence="4 10" id="KW-0547">Nucleotide-binding</keyword>
<dbReference type="HAMAP" id="MF_00121">
    <property type="entry name" value="GatB"/>
    <property type="match status" value="1"/>
</dbReference>
<evidence type="ECO:0000259" key="11">
    <source>
        <dbReference type="SMART" id="SM00845"/>
    </source>
</evidence>
<evidence type="ECO:0000256" key="8">
    <source>
        <dbReference type="ARBA" id="ARBA00047380"/>
    </source>
</evidence>
<proteinExistence type="inferred from homology"/>
<accession>A0A9D1SH57</accession>
<dbReference type="NCBIfam" id="NF004014">
    <property type="entry name" value="PRK05477.1-4"/>
    <property type="match status" value="1"/>
</dbReference>
<comment type="catalytic activity">
    <reaction evidence="9 10">
        <text>L-glutamyl-tRNA(Gln) + L-glutamine + ATP + H2O = L-glutaminyl-tRNA(Gln) + L-glutamate + ADP + phosphate + H(+)</text>
        <dbReference type="Rhea" id="RHEA:17521"/>
        <dbReference type="Rhea" id="RHEA-COMP:9681"/>
        <dbReference type="Rhea" id="RHEA-COMP:9684"/>
        <dbReference type="ChEBI" id="CHEBI:15377"/>
        <dbReference type="ChEBI" id="CHEBI:15378"/>
        <dbReference type="ChEBI" id="CHEBI:29985"/>
        <dbReference type="ChEBI" id="CHEBI:30616"/>
        <dbReference type="ChEBI" id="CHEBI:43474"/>
        <dbReference type="ChEBI" id="CHEBI:58359"/>
        <dbReference type="ChEBI" id="CHEBI:78520"/>
        <dbReference type="ChEBI" id="CHEBI:78521"/>
        <dbReference type="ChEBI" id="CHEBI:456216"/>
    </reaction>
</comment>
<evidence type="ECO:0000256" key="7">
    <source>
        <dbReference type="ARBA" id="ARBA00024799"/>
    </source>
</evidence>
<dbReference type="NCBIfam" id="NF004012">
    <property type="entry name" value="PRK05477.1-2"/>
    <property type="match status" value="1"/>
</dbReference>
<dbReference type="InterPro" id="IPR003789">
    <property type="entry name" value="Asn/Gln_tRNA_amidoTrase-B-like"/>
</dbReference>
<feature type="domain" description="Asn/Gln amidotransferase" evidence="11">
    <location>
        <begin position="321"/>
        <end position="467"/>
    </location>
</feature>
<evidence type="ECO:0000256" key="3">
    <source>
        <dbReference type="ARBA" id="ARBA00022598"/>
    </source>
</evidence>
<dbReference type="InterPro" id="IPR004413">
    <property type="entry name" value="GatB"/>
</dbReference>
<dbReference type="Pfam" id="PF02637">
    <property type="entry name" value="GatB_Yqey"/>
    <property type="match status" value="1"/>
</dbReference>
<dbReference type="Gene3D" id="1.10.10.410">
    <property type="match status" value="1"/>
</dbReference>
<reference evidence="12" key="1">
    <citation type="submission" date="2020-10" db="EMBL/GenBank/DDBJ databases">
        <authorList>
            <person name="Gilroy R."/>
        </authorList>
    </citation>
    <scope>NUCLEOTIDE SEQUENCE</scope>
    <source>
        <strain evidence="12">18911</strain>
    </source>
</reference>
<evidence type="ECO:0000256" key="4">
    <source>
        <dbReference type="ARBA" id="ARBA00022741"/>
    </source>
</evidence>